<comment type="caution">
    <text evidence="2">The sequence shown here is derived from an EMBL/GenBank/DDBJ whole genome shotgun (WGS) entry which is preliminary data.</text>
</comment>
<feature type="domain" description="DUF3991" evidence="1">
    <location>
        <begin position="119"/>
        <end position="188"/>
    </location>
</feature>
<organism evidence="2 3">
    <name type="scientific">Dysosmobacter segnis</name>
    <dbReference type="NCBI Taxonomy" id="2763042"/>
    <lineage>
        <taxon>Bacteria</taxon>
        <taxon>Bacillati</taxon>
        <taxon>Bacillota</taxon>
        <taxon>Clostridia</taxon>
        <taxon>Eubacteriales</taxon>
        <taxon>Oscillospiraceae</taxon>
        <taxon>Dysosmobacter</taxon>
    </lineage>
</organism>
<reference evidence="2" key="1">
    <citation type="submission" date="2020-08" db="EMBL/GenBank/DDBJ databases">
        <title>Genome public.</title>
        <authorList>
            <person name="Liu C."/>
            <person name="Sun Q."/>
        </authorList>
    </citation>
    <scope>NUCLEOTIDE SEQUENCE</scope>
    <source>
        <strain evidence="2">BX15</strain>
    </source>
</reference>
<dbReference type="SUPFAM" id="SSF57783">
    <property type="entry name" value="Zinc beta-ribbon"/>
    <property type="match status" value="1"/>
</dbReference>
<proteinExistence type="predicted"/>
<dbReference type="Proteomes" id="UP000620327">
    <property type="component" value="Unassembled WGS sequence"/>
</dbReference>
<dbReference type="AlphaFoldDB" id="A0A923MK43"/>
<protein>
    <submittedName>
        <fullName evidence="2">Toprim domain-containing protein</fullName>
    </submittedName>
</protein>
<keyword evidence="3" id="KW-1185">Reference proteome</keyword>
<gene>
    <name evidence="2" type="ORF">H8Z83_17630</name>
</gene>
<evidence type="ECO:0000259" key="1">
    <source>
        <dbReference type="Pfam" id="PF13154"/>
    </source>
</evidence>
<dbReference type="SUPFAM" id="SSF56731">
    <property type="entry name" value="DNA primase core"/>
    <property type="match status" value="1"/>
</dbReference>
<dbReference type="Pfam" id="PF13154">
    <property type="entry name" value="DUF3991"/>
    <property type="match status" value="1"/>
</dbReference>
<name>A0A923MK43_9FIRM</name>
<evidence type="ECO:0000313" key="3">
    <source>
        <dbReference type="Proteomes" id="UP000620327"/>
    </source>
</evidence>
<dbReference type="EMBL" id="JACOQI010000032">
    <property type="protein sequence ID" value="MBC5772110.1"/>
    <property type="molecule type" value="Genomic_DNA"/>
</dbReference>
<dbReference type="Pfam" id="PF13155">
    <property type="entry name" value="Toprim_2"/>
    <property type="match status" value="1"/>
</dbReference>
<evidence type="ECO:0000313" key="2">
    <source>
        <dbReference type="EMBL" id="MBC5772110.1"/>
    </source>
</evidence>
<accession>A0A923MK43</accession>
<dbReference type="Gene3D" id="3.40.1360.10">
    <property type="match status" value="1"/>
</dbReference>
<dbReference type="InterPro" id="IPR025054">
    <property type="entry name" value="DUF3991"/>
</dbReference>
<dbReference type="RefSeq" id="WP_187016256.1">
    <property type="nucleotide sequence ID" value="NZ_JACOQI010000032.1"/>
</dbReference>
<sequence>MSKYIYFTPEEKARAQNTDLVSLLRAQGERPVRSGREFRTPNDPSITVRGNKWFDHSKREGGYAVSFVQRYYRLPYQEAVLLLLGRKNGKSYEQAKPAKEAPKPFALPEPYGTMRRMYAYLMRQRHIDREVISYFVHEKLLYEDKHHNCVFVGLDGSGEAKHAHIRSTNSEGRVFRMNIESSASEHCFHKDGTDKSLYVFEAPIDLLSHITLYPYGWQEHSYVACCGTSIQPVLERLRQNPKLDTVYLCLDNDDAGNDACDRMTDTLEDMGLEVERLCPVRKDWNDDLCAKFERKENLP</sequence>